<evidence type="ECO:0000313" key="6">
    <source>
        <dbReference type="EMBL" id="KAA0203066.1"/>
    </source>
</evidence>
<reference evidence="6" key="1">
    <citation type="submission" date="2014-08" db="EMBL/GenBank/DDBJ databases">
        <authorList>
            <person name="Murali S."/>
            <person name="Richards S."/>
            <person name="Bandaranaike D."/>
            <person name="Bellair M."/>
            <person name="Blankenburg K."/>
            <person name="Chao H."/>
            <person name="Dinh H."/>
            <person name="Doddapaneni H."/>
            <person name="Dugan-Rocha S."/>
            <person name="Elkadiri S."/>
            <person name="Gnanaolivu R."/>
            <person name="Hughes D."/>
            <person name="Lee S."/>
            <person name="Li M."/>
            <person name="Ming W."/>
            <person name="Munidasa M."/>
            <person name="Muniz J."/>
            <person name="Nguyen L."/>
            <person name="Osuji N."/>
            <person name="Pu L.-L."/>
            <person name="Puazo M."/>
            <person name="Skinner E."/>
            <person name="Qu C."/>
            <person name="Quiroz J."/>
            <person name="Raj R."/>
            <person name="Weissenberger G."/>
            <person name="Xin Y."/>
            <person name="Zou X."/>
            <person name="Han Y."/>
            <person name="Worley K."/>
            <person name="Muzny D."/>
            <person name="Gibbs R."/>
        </authorList>
    </citation>
    <scope>NUCLEOTIDE SEQUENCE</scope>
    <source>
        <strain evidence="6">HAZT.00-mixed</strain>
        <tissue evidence="6">Whole organism</tissue>
    </source>
</reference>
<comment type="caution">
    <text evidence="6">The sequence shown here is derived from an EMBL/GenBank/DDBJ whole genome shotgun (WGS) entry which is preliminary data.</text>
</comment>
<dbReference type="Pfam" id="PF00047">
    <property type="entry name" value="ig"/>
    <property type="match status" value="1"/>
</dbReference>
<dbReference type="InterPro" id="IPR003599">
    <property type="entry name" value="Ig_sub"/>
</dbReference>
<evidence type="ECO:0000259" key="5">
    <source>
        <dbReference type="PROSITE" id="PS50835"/>
    </source>
</evidence>
<keyword evidence="2" id="KW-1015">Disulfide bond</keyword>
<dbReference type="InterPro" id="IPR036179">
    <property type="entry name" value="Ig-like_dom_sf"/>
</dbReference>
<accession>A0A6A0HBC2</accession>
<dbReference type="InterPro" id="IPR013098">
    <property type="entry name" value="Ig_I-set"/>
</dbReference>
<name>A0A6A0HBC2_HYAAZ</name>
<dbReference type="Pfam" id="PF07679">
    <property type="entry name" value="I-set"/>
    <property type="match status" value="1"/>
</dbReference>
<dbReference type="SMART" id="SM00409">
    <property type="entry name" value="IG"/>
    <property type="match status" value="1"/>
</dbReference>
<keyword evidence="3" id="KW-0393">Immunoglobulin domain</keyword>
<dbReference type="SUPFAM" id="SSF48726">
    <property type="entry name" value="Immunoglobulin"/>
    <property type="match status" value="1"/>
</dbReference>
<organism evidence="6">
    <name type="scientific">Hyalella azteca</name>
    <name type="common">Amphipod</name>
    <dbReference type="NCBI Taxonomy" id="294128"/>
    <lineage>
        <taxon>Eukaryota</taxon>
        <taxon>Metazoa</taxon>
        <taxon>Ecdysozoa</taxon>
        <taxon>Arthropoda</taxon>
        <taxon>Crustacea</taxon>
        <taxon>Multicrustacea</taxon>
        <taxon>Malacostraca</taxon>
        <taxon>Eumalacostraca</taxon>
        <taxon>Peracarida</taxon>
        <taxon>Amphipoda</taxon>
        <taxon>Senticaudata</taxon>
        <taxon>Talitrida</taxon>
        <taxon>Talitroidea</taxon>
        <taxon>Hyalellidae</taxon>
        <taxon>Hyalella</taxon>
    </lineage>
</organism>
<sequence>MRVAGICAGEVRFSSNIRNVTVTKGRDASLSCTVEGLGNHKVGWIHLKRQMIVAVHTRLITRISRFSVTHEDNKTWTLHIKDVREEDRGYYMLSPTIVDANSSDSLIKVREKDNITLRCTGSGHPDPRIMWRREDGGTLSPHDRNPGDVWSLLQP</sequence>
<feature type="region of interest" description="Disordered" evidence="4">
    <location>
        <begin position="126"/>
        <end position="147"/>
    </location>
</feature>
<dbReference type="PANTHER" id="PTHR12231">
    <property type="entry name" value="CTX-RELATED TYPE I TRANSMEMBRANE PROTEIN"/>
    <property type="match status" value="1"/>
</dbReference>
<evidence type="ECO:0000256" key="1">
    <source>
        <dbReference type="ARBA" id="ARBA00022737"/>
    </source>
</evidence>
<proteinExistence type="predicted"/>
<dbReference type="PANTHER" id="PTHR12231:SF247">
    <property type="entry name" value="DPR-INTERACTING PROTEIN DELTA, ISOFORM D"/>
    <property type="match status" value="1"/>
</dbReference>
<dbReference type="InterPro" id="IPR007110">
    <property type="entry name" value="Ig-like_dom"/>
</dbReference>
<evidence type="ECO:0000256" key="2">
    <source>
        <dbReference type="ARBA" id="ARBA00023157"/>
    </source>
</evidence>
<gene>
    <name evidence="6" type="ORF">HAZT_HAZT008005</name>
</gene>
<dbReference type="InterPro" id="IPR013783">
    <property type="entry name" value="Ig-like_fold"/>
</dbReference>
<reference evidence="6" key="3">
    <citation type="submission" date="2019-06" db="EMBL/GenBank/DDBJ databases">
        <authorList>
            <person name="Poynton C."/>
            <person name="Hasenbein S."/>
            <person name="Benoit J.B."/>
            <person name="Sepulveda M.S."/>
            <person name="Poelchau M.F."/>
            <person name="Murali S.C."/>
            <person name="Chen S."/>
            <person name="Glastad K.M."/>
            <person name="Werren J.H."/>
            <person name="Vineis J.H."/>
            <person name="Bowen J.L."/>
            <person name="Friedrich M."/>
            <person name="Jones J."/>
            <person name="Robertson H.M."/>
            <person name="Feyereisen R."/>
            <person name="Mechler-Hickson A."/>
            <person name="Mathers N."/>
            <person name="Lee C.E."/>
            <person name="Colbourne J.K."/>
            <person name="Biales A."/>
            <person name="Johnston J.S."/>
            <person name="Wellborn G.A."/>
            <person name="Rosendale A.J."/>
            <person name="Cridge A.G."/>
            <person name="Munoz-Torres M.C."/>
            <person name="Bain P.A."/>
            <person name="Manny A.R."/>
            <person name="Major K.M."/>
            <person name="Lambert F.N."/>
            <person name="Vulpe C.D."/>
            <person name="Tuck P."/>
            <person name="Blalock B.J."/>
            <person name="Lin Y.-Y."/>
            <person name="Smith M.E."/>
            <person name="Ochoa-Acuna H."/>
            <person name="Chen M.-J.M."/>
            <person name="Childers C.P."/>
            <person name="Qu J."/>
            <person name="Dugan S."/>
            <person name="Lee S.L."/>
            <person name="Chao H."/>
            <person name="Dinh H."/>
            <person name="Han Y."/>
            <person name="Doddapaneni H."/>
            <person name="Worley K.C."/>
            <person name="Muzny D.M."/>
            <person name="Gibbs R.A."/>
            <person name="Richards S."/>
        </authorList>
    </citation>
    <scope>NUCLEOTIDE SEQUENCE</scope>
    <source>
        <strain evidence="6">HAZT.00-mixed</strain>
        <tissue evidence="6">Whole organism</tissue>
    </source>
</reference>
<reference evidence="6" key="2">
    <citation type="journal article" date="2018" name="Environ. Sci. Technol.">
        <title>The Toxicogenome of Hyalella azteca: A Model for Sediment Ecotoxicology and Evolutionary Toxicology.</title>
        <authorList>
            <person name="Poynton H.C."/>
            <person name="Hasenbein S."/>
            <person name="Benoit J.B."/>
            <person name="Sepulveda M.S."/>
            <person name="Poelchau M.F."/>
            <person name="Hughes D.S.T."/>
            <person name="Murali S.C."/>
            <person name="Chen S."/>
            <person name="Glastad K.M."/>
            <person name="Goodisman M.A.D."/>
            <person name="Werren J.H."/>
            <person name="Vineis J.H."/>
            <person name="Bowen J.L."/>
            <person name="Friedrich M."/>
            <person name="Jones J."/>
            <person name="Robertson H.M."/>
            <person name="Feyereisen R."/>
            <person name="Mechler-Hickson A."/>
            <person name="Mathers N."/>
            <person name="Lee C.E."/>
            <person name="Colbourne J.K."/>
            <person name="Biales A."/>
            <person name="Johnston J.S."/>
            <person name="Wellborn G.A."/>
            <person name="Rosendale A.J."/>
            <person name="Cridge A.G."/>
            <person name="Munoz-Torres M.C."/>
            <person name="Bain P.A."/>
            <person name="Manny A.R."/>
            <person name="Major K.M."/>
            <person name="Lambert F.N."/>
            <person name="Vulpe C.D."/>
            <person name="Tuck P."/>
            <person name="Blalock B.J."/>
            <person name="Lin Y.Y."/>
            <person name="Smith M.E."/>
            <person name="Ochoa-Acuna H."/>
            <person name="Chen M.M."/>
            <person name="Childers C.P."/>
            <person name="Qu J."/>
            <person name="Dugan S."/>
            <person name="Lee S.L."/>
            <person name="Chao H."/>
            <person name="Dinh H."/>
            <person name="Han Y."/>
            <person name="Doddapaneni H."/>
            <person name="Worley K.C."/>
            <person name="Muzny D.M."/>
            <person name="Gibbs R.A."/>
            <person name="Richards S."/>
        </authorList>
    </citation>
    <scope>NUCLEOTIDE SEQUENCE</scope>
    <source>
        <strain evidence="6">HAZT.00-mixed</strain>
        <tissue evidence="6">Whole organism</tissue>
    </source>
</reference>
<dbReference type="EMBL" id="JQDR03002483">
    <property type="protein sequence ID" value="KAA0203066.1"/>
    <property type="molecule type" value="Genomic_DNA"/>
</dbReference>
<dbReference type="PROSITE" id="PS50835">
    <property type="entry name" value="IG_LIKE"/>
    <property type="match status" value="1"/>
</dbReference>
<feature type="domain" description="Ig-like" evidence="5">
    <location>
        <begin position="95"/>
        <end position="155"/>
    </location>
</feature>
<evidence type="ECO:0000256" key="3">
    <source>
        <dbReference type="ARBA" id="ARBA00023319"/>
    </source>
</evidence>
<keyword evidence="1" id="KW-0677">Repeat</keyword>
<dbReference type="Proteomes" id="UP000711488">
    <property type="component" value="Unassembled WGS sequence"/>
</dbReference>
<protein>
    <recommendedName>
        <fullName evidence="5">Ig-like domain-containing protein</fullName>
    </recommendedName>
</protein>
<feature type="compositionally biased region" description="Basic and acidic residues" evidence="4">
    <location>
        <begin position="126"/>
        <end position="146"/>
    </location>
</feature>
<dbReference type="InterPro" id="IPR013151">
    <property type="entry name" value="Immunoglobulin_dom"/>
</dbReference>
<feature type="non-terminal residue" evidence="6">
    <location>
        <position position="155"/>
    </location>
</feature>
<dbReference type="Gene3D" id="2.60.40.10">
    <property type="entry name" value="Immunoglobulins"/>
    <property type="match status" value="2"/>
</dbReference>
<dbReference type="InterPro" id="IPR051170">
    <property type="entry name" value="Neural/epithelial_adhesion"/>
</dbReference>
<dbReference type="GO" id="GO:0043005">
    <property type="term" value="C:neuron projection"/>
    <property type="evidence" value="ECO:0007669"/>
    <property type="project" value="TreeGrafter"/>
</dbReference>
<dbReference type="AlphaFoldDB" id="A0A6A0HBC2"/>
<evidence type="ECO:0000256" key="4">
    <source>
        <dbReference type="SAM" id="MobiDB-lite"/>
    </source>
</evidence>